<evidence type="ECO:0000313" key="2">
    <source>
        <dbReference type="EMBL" id="MFC4403644.1"/>
    </source>
</evidence>
<dbReference type="InterPro" id="IPR036112">
    <property type="entry name" value="ComA_synth_sf"/>
</dbReference>
<evidence type="ECO:0000313" key="3">
    <source>
        <dbReference type="Proteomes" id="UP001595882"/>
    </source>
</evidence>
<reference evidence="3" key="1">
    <citation type="journal article" date="2019" name="Int. J. Syst. Evol. Microbiol.">
        <title>The Global Catalogue of Microorganisms (GCM) 10K type strain sequencing project: providing services to taxonomists for standard genome sequencing and annotation.</title>
        <authorList>
            <consortium name="The Broad Institute Genomics Platform"/>
            <consortium name="The Broad Institute Genome Sequencing Center for Infectious Disease"/>
            <person name="Wu L."/>
            <person name="Ma J."/>
        </authorList>
    </citation>
    <scope>NUCLEOTIDE SEQUENCE [LARGE SCALE GENOMIC DNA]</scope>
    <source>
        <strain evidence="3">CCUG 37865</strain>
    </source>
</reference>
<proteinExistence type="inferred from homology"/>
<comment type="similarity">
    <text evidence="1">Belongs to the phosphosulfolactate synthase family.</text>
</comment>
<sequence length="252" mass="28646">MLETGLTLPVREEKPRHNGLTILIDNGTPLNLFKDTIQSSNQFIDMVKFGWGTSLVTRFLPQKVNWLREQGIDFFFGGTLFEKFLSQDKVEEYHDFCKEMECRYVEISNGTLAIPNSEKAIFIKYFSEDFTVLSEVGNKDISQANQQDSTEWLENIREDIDAGAFKVMTEARESGTSGICGGDGEIRMDIFELIKSSEIPLERLIFEAPNKKMQAFFIEHVGTNVNLANIAFSDVISLETLRLGLRSDTFNL</sequence>
<dbReference type="Gene3D" id="3.20.20.70">
    <property type="entry name" value="Aldolase class I"/>
    <property type="match status" value="1"/>
</dbReference>
<dbReference type="RefSeq" id="WP_390252177.1">
    <property type="nucleotide sequence ID" value="NZ_JBHSDT010000008.1"/>
</dbReference>
<organism evidence="2 3">
    <name type="scientific">Gracilibacillus xinjiangensis</name>
    <dbReference type="NCBI Taxonomy" id="1193282"/>
    <lineage>
        <taxon>Bacteria</taxon>
        <taxon>Bacillati</taxon>
        <taxon>Bacillota</taxon>
        <taxon>Bacilli</taxon>
        <taxon>Bacillales</taxon>
        <taxon>Bacillaceae</taxon>
        <taxon>Gracilibacillus</taxon>
    </lineage>
</organism>
<gene>
    <name evidence="2" type="ORF">ACFOY7_11250</name>
</gene>
<dbReference type="InterPro" id="IPR003830">
    <property type="entry name" value="ComA_synth"/>
</dbReference>
<evidence type="ECO:0000256" key="1">
    <source>
        <dbReference type="ARBA" id="ARBA00010424"/>
    </source>
</evidence>
<name>A0ABV8X040_9BACI</name>
<protein>
    <submittedName>
        <fullName evidence="2">Phosphosulfolactate synthase</fullName>
        <ecNumber evidence="2">4.4.1.19</ecNumber>
    </submittedName>
</protein>
<dbReference type="Pfam" id="PF02679">
    <property type="entry name" value="ComA"/>
    <property type="match status" value="1"/>
</dbReference>
<dbReference type="InterPro" id="IPR013785">
    <property type="entry name" value="Aldolase_TIM"/>
</dbReference>
<comment type="caution">
    <text evidence="2">The sequence shown here is derived from an EMBL/GenBank/DDBJ whole genome shotgun (WGS) entry which is preliminary data.</text>
</comment>
<dbReference type="PANTHER" id="PTHR48413:SF1">
    <property type="entry name" value="PROTEIN HEAT-STRESS-ASSOCIATED 32"/>
    <property type="match status" value="1"/>
</dbReference>
<dbReference type="GO" id="GO:0043817">
    <property type="term" value="F:phosphosulfolactate synthase activity"/>
    <property type="evidence" value="ECO:0007669"/>
    <property type="project" value="UniProtKB-EC"/>
</dbReference>
<dbReference type="EMBL" id="JBHSDT010000008">
    <property type="protein sequence ID" value="MFC4403644.1"/>
    <property type="molecule type" value="Genomic_DNA"/>
</dbReference>
<keyword evidence="3" id="KW-1185">Reference proteome</keyword>
<dbReference type="EC" id="4.4.1.19" evidence="2"/>
<dbReference type="PANTHER" id="PTHR48413">
    <property type="match status" value="1"/>
</dbReference>
<dbReference type="Proteomes" id="UP001595882">
    <property type="component" value="Unassembled WGS sequence"/>
</dbReference>
<accession>A0ABV8X040</accession>
<keyword evidence="2" id="KW-0456">Lyase</keyword>
<dbReference type="SUPFAM" id="SSF102110">
    <property type="entry name" value="(2r)-phospho-3-sulfolactate synthase ComA"/>
    <property type="match status" value="1"/>
</dbReference>